<reference evidence="1" key="1">
    <citation type="submission" date="2020-05" db="EMBL/GenBank/DDBJ databases">
        <title>Large-scale comparative analyses of tick genomes elucidate their genetic diversity and vector capacities.</title>
        <authorList>
            <person name="Jia N."/>
            <person name="Wang J."/>
            <person name="Shi W."/>
            <person name="Du L."/>
            <person name="Sun Y."/>
            <person name="Zhan W."/>
            <person name="Jiang J."/>
            <person name="Wang Q."/>
            <person name="Zhang B."/>
            <person name="Ji P."/>
            <person name="Sakyi L.B."/>
            <person name="Cui X."/>
            <person name="Yuan T."/>
            <person name="Jiang B."/>
            <person name="Yang W."/>
            <person name="Lam T.T.-Y."/>
            <person name="Chang Q."/>
            <person name="Ding S."/>
            <person name="Wang X."/>
            <person name="Zhu J."/>
            <person name="Ruan X."/>
            <person name="Zhao L."/>
            <person name="Wei J."/>
            <person name="Que T."/>
            <person name="Du C."/>
            <person name="Cheng J."/>
            <person name="Dai P."/>
            <person name="Han X."/>
            <person name="Huang E."/>
            <person name="Gao Y."/>
            <person name="Liu J."/>
            <person name="Shao H."/>
            <person name="Ye R."/>
            <person name="Li L."/>
            <person name="Wei W."/>
            <person name="Wang X."/>
            <person name="Wang C."/>
            <person name="Yang T."/>
            <person name="Huo Q."/>
            <person name="Li W."/>
            <person name="Guo W."/>
            <person name="Chen H."/>
            <person name="Zhou L."/>
            <person name="Ni X."/>
            <person name="Tian J."/>
            <person name="Zhou Y."/>
            <person name="Sheng Y."/>
            <person name="Liu T."/>
            <person name="Pan Y."/>
            <person name="Xia L."/>
            <person name="Li J."/>
            <person name="Zhao F."/>
            <person name="Cao W."/>
        </authorList>
    </citation>
    <scope>NUCLEOTIDE SEQUENCE</scope>
    <source>
        <strain evidence="1">Hyas-2018</strain>
    </source>
</reference>
<gene>
    <name evidence="1" type="ORF">HPB50_006521</name>
</gene>
<name>A0ACB7RVV0_HYAAI</name>
<protein>
    <submittedName>
        <fullName evidence="1">Uncharacterized protein</fullName>
    </submittedName>
</protein>
<proteinExistence type="predicted"/>
<evidence type="ECO:0000313" key="2">
    <source>
        <dbReference type="Proteomes" id="UP000821845"/>
    </source>
</evidence>
<comment type="caution">
    <text evidence="1">The sequence shown here is derived from an EMBL/GenBank/DDBJ whole genome shotgun (WGS) entry which is preliminary data.</text>
</comment>
<sequence length="155" mass="17766">MDVARKRRLAAMAVALEESAQDEEESGLLQCKRAVWVKPWLTKKSLGMQNQLYEELLASDPEQYKRLLRLDIEQFHHLLALIEPKIVRQDTVMRSSVPAKTRLQVTLRFLASGESQFSLSHQFRLGHSTYGYQAVVRSTAQPLAPHCSQHLVRAR</sequence>
<organism evidence="1 2">
    <name type="scientific">Hyalomma asiaticum</name>
    <name type="common">Tick</name>
    <dbReference type="NCBI Taxonomy" id="266040"/>
    <lineage>
        <taxon>Eukaryota</taxon>
        <taxon>Metazoa</taxon>
        <taxon>Ecdysozoa</taxon>
        <taxon>Arthropoda</taxon>
        <taxon>Chelicerata</taxon>
        <taxon>Arachnida</taxon>
        <taxon>Acari</taxon>
        <taxon>Parasitiformes</taxon>
        <taxon>Ixodida</taxon>
        <taxon>Ixodoidea</taxon>
        <taxon>Ixodidae</taxon>
        <taxon>Hyalomminae</taxon>
        <taxon>Hyalomma</taxon>
    </lineage>
</organism>
<dbReference type="Proteomes" id="UP000821845">
    <property type="component" value="Chromosome 7"/>
</dbReference>
<accession>A0ACB7RVV0</accession>
<evidence type="ECO:0000313" key="1">
    <source>
        <dbReference type="EMBL" id="KAH6925518.1"/>
    </source>
</evidence>
<keyword evidence="2" id="KW-1185">Reference proteome</keyword>
<dbReference type="EMBL" id="CM023487">
    <property type="protein sequence ID" value="KAH6925518.1"/>
    <property type="molecule type" value="Genomic_DNA"/>
</dbReference>